<evidence type="ECO:0000256" key="15">
    <source>
        <dbReference type="ARBA" id="ARBA00071597"/>
    </source>
</evidence>
<feature type="compositionally biased region" description="Acidic residues" evidence="16">
    <location>
        <begin position="950"/>
        <end position="974"/>
    </location>
</feature>
<evidence type="ECO:0000256" key="14">
    <source>
        <dbReference type="ARBA" id="ARBA00052814"/>
    </source>
</evidence>
<keyword evidence="11" id="KW-0804">Transcription</keyword>
<evidence type="ECO:0000256" key="7">
    <source>
        <dbReference type="ARBA" id="ARBA00022679"/>
    </source>
</evidence>
<protein>
    <recommendedName>
        <fullName evidence="15">Histone-lysine N-methyltransferase Suv4-20</fullName>
        <ecNumber evidence="3">2.1.1.362</ecNumber>
    </recommendedName>
</protein>
<feature type="compositionally biased region" description="Polar residues" evidence="16">
    <location>
        <begin position="656"/>
        <end position="665"/>
    </location>
</feature>
<feature type="compositionally biased region" description="Low complexity" evidence="16">
    <location>
        <begin position="858"/>
        <end position="868"/>
    </location>
</feature>
<evidence type="ECO:0000256" key="3">
    <source>
        <dbReference type="ARBA" id="ARBA00012188"/>
    </source>
</evidence>
<dbReference type="Gene3D" id="1.10.10.1700">
    <property type="entry name" value="Histone-lysine N-methyltransferase"/>
    <property type="match status" value="1"/>
</dbReference>
<organism evidence="18">
    <name type="scientific">Aedes aegypti</name>
    <name type="common">Yellowfever mosquito</name>
    <name type="synonym">Culex aegypti</name>
    <dbReference type="NCBI Taxonomy" id="7159"/>
    <lineage>
        <taxon>Eukaryota</taxon>
        <taxon>Metazoa</taxon>
        <taxon>Ecdysozoa</taxon>
        <taxon>Arthropoda</taxon>
        <taxon>Hexapoda</taxon>
        <taxon>Insecta</taxon>
        <taxon>Pterygota</taxon>
        <taxon>Neoptera</taxon>
        <taxon>Endopterygota</taxon>
        <taxon>Diptera</taxon>
        <taxon>Nematocera</taxon>
        <taxon>Culicoidea</taxon>
        <taxon>Culicidae</taxon>
        <taxon>Culicinae</taxon>
        <taxon>Aedini</taxon>
        <taxon>Aedes</taxon>
        <taxon>Stegomyia</taxon>
    </lineage>
</organism>
<dbReference type="SMART" id="SM00317">
    <property type="entry name" value="SET"/>
    <property type="match status" value="1"/>
</dbReference>
<dbReference type="FunFam" id="1.10.10.1700:FF:000001">
    <property type="entry name" value="Histone-lysine N-methyltransferase"/>
    <property type="match status" value="1"/>
</dbReference>
<keyword evidence="12" id="KW-0539">Nucleus</keyword>
<dbReference type="GO" id="GO:0032259">
    <property type="term" value="P:methylation"/>
    <property type="evidence" value="ECO:0007669"/>
    <property type="project" value="UniProtKB-KW"/>
</dbReference>
<evidence type="ECO:0000313" key="18">
    <source>
        <dbReference type="EMBL" id="JAN95541.1"/>
    </source>
</evidence>
<feature type="compositionally biased region" description="Low complexity" evidence="16">
    <location>
        <begin position="803"/>
        <end position="835"/>
    </location>
</feature>
<evidence type="ECO:0000256" key="9">
    <source>
        <dbReference type="ARBA" id="ARBA00022853"/>
    </source>
</evidence>
<accession>A0A0N8ES59</accession>
<proteinExistence type="evidence at transcript level"/>
<dbReference type="GO" id="GO:0005634">
    <property type="term" value="C:nucleus"/>
    <property type="evidence" value="ECO:0007669"/>
    <property type="project" value="UniProtKB-SubCell"/>
</dbReference>
<feature type="domain" description="SET" evidence="17">
    <location>
        <begin position="142"/>
        <end position="253"/>
    </location>
</feature>
<feature type="region of interest" description="Disordered" evidence="16">
    <location>
        <begin position="656"/>
        <end position="724"/>
    </location>
</feature>
<name>A0A0N8ES59_AEDAE</name>
<feature type="compositionally biased region" description="Low complexity" evidence="16">
    <location>
        <begin position="671"/>
        <end position="696"/>
    </location>
</feature>
<evidence type="ECO:0000256" key="2">
    <source>
        <dbReference type="ARBA" id="ARBA00004286"/>
    </source>
</evidence>
<keyword evidence="9" id="KW-0156">Chromatin regulator</keyword>
<dbReference type="PANTHER" id="PTHR12977:SF4">
    <property type="entry name" value="HISTONE-LYSINE N-METHYLTRANSFERASE KMT5B"/>
    <property type="match status" value="1"/>
</dbReference>
<dbReference type="GO" id="GO:0005694">
    <property type="term" value="C:chromosome"/>
    <property type="evidence" value="ECO:0007669"/>
    <property type="project" value="UniProtKB-SubCell"/>
</dbReference>
<feature type="compositionally biased region" description="Low complexity" evidence="16">
    <location>
        <begin position="1032"/>
        <end position="1041"/>
    </location>
</feature>
<dbReference type="PROSITE" id="PS51570">
    <property type="entry name" value="SAM_MT43_SUVAR420_2"/>
    <property type="match status" value="1"/>
</dbReference>
<comment type="catalytic activity">
    <reaction evidence="14">
        <text>N(6),N(6)-dimethyl-L-lysyl(20)-[histone H4] + S-adenosyl-L-methionine = N(6),N(6),N(6)-trimethyl-L-lysyl(20)-[histone H4] + S-adenosyl-L-homocysteine + H(+)</text>
        <dbReference type="Rhea" id="RHEA:61992"/>
        <dbReference type="Rhea" id="RHEA-COMP:15556"/>
        <dbReference type="Rhea" id="RHEA-COMP:15998"/>
        <dbReference type="ChEBI" id="CHEBI:15378"/>
        <dbReference type="ChEBI" id="CHEBI:57856"/>
        <dbReference type="ChEBI" id="CHEBI:59789"/>
        <dbReference type="ChEBI" id="CHEBI:61961"/>
        <dbReference type="ChEBI" id="CHEBI:61976"/>
    </reaction>
</comment>
<dbReference type="PROSITE" id="PS50280">
    <property type="entry name" value="SET"/>
    <property type="match status" value="1"/>
</dbReference>
<feature type="region of interest" description="Disordered" evidence="16">
    <location>
        <begin position="800"/>
        <end position="871"/>
    </location>
</feature>
<evidence type="ECO:0000256" key="16">
    <source>
        <dbReference type="SAM" id="MobiDB-lite"/>
    </source>
</evidence>
<keyword evidence="5" id="KW-0678">Repressor</keyword>
<dbReference type="InterPro" id="IPR044426">
    <property type="entry name" value="Suv4-20_SET"/>
</dbReference>
<dbReference type="InterPro" id="IPR046341">
    <property type="entry name" value="SET_dom_sf"/>
</dbReference>
<sequence>MVVASTSHGSSSTSSSTISSQSRSSQPKLHQVGAVGTGMTPKELSDNDDLATGLVLDPILGFQTHKMNLKYRPLRVNTDPIKDILEEFIRSQNYARCYQQLMKGNWIPRAVLNKSKLAQKRLEAHIYRYLRVFDRNAGFVIEACYRYSLEGQKGAKICSTRKWLKNEKIECLVGCIAELTEKEEDALLQPGKNDFSVMYSCRKNCAQLWLGPAAYINHDCRANCKFVATGRDTACVKVLRDIEIGEEITCFYGEDFFGDNNRYCECETCERRGTGAFAKDKNGEEQSPNGVRYRLRETDNRLNRLKSKNNALDLCKTSIGKSEPPSALAALSMKELREKGMTKYDAEMLLAQQKPSFEAVRPDQSTQETDLSSSTTPAEPSDEKKAKAKQTPDVATEKMATRSSRRFQTPTEEKKSQPAAAATTASHPEATTTEEASTPVPLKATRSTRPLRENGRRRYSSNSSLNTDISSVLSSTSSFVTAKTSVPTAAERKMMPRSMKLPSVSHEDVIVIDDDHNSNHSFASKSSCSTISALSSKEHLQPPKNNHNTCSSSNDNNVYVFNDLLESNNLNGYTLRNHHTHQQEQKQHHHPPQEEQRQDPSSTEAPPPEVVERPPSVKRRSITAARRSITEHISPRVTRRKQRLLGMQLVSVTEATATAKTSTLPDETEKPQTPTKTTTTTTTERAETATDLTSTSGGDGGGSSGASGGLSDSSNRGNRRKQKLQTRIMQADELVALQRQAAELERIARASLGRVPRRLVLDDGTNEAEDEDDVILSKVTNCDDTNDKLLRSRNRHEDVIVLSSGSSSSSSSSESNSGKSSGRNNGSASVSNGNSDRVGTEPLASKTVIGSRKRKVSKSVSESESSSSWENKVPLEQRLVESCLSNIPNQEALLKTPERRLKLTLRMKRSPVIDEIIESGTSLSEDTCSTNTYKPEYEILRVEGIAEGSDKEEDEVGEEEDDEDDEDDELDDELTYSSSCSSRLSQKRKKRHKSKEARRHRKRVKRELRRHNHHHHHHHHLPPQQHHHHHQQQQPVHPPQHQSVILQPSALGPVTAAVTAAAAAAAAAASASQVTPPKRSPIAFPAPTKRLRLIFGNETRTIDIPPTAKISASSSPSTPSSSLPLSPVVSLTPNSQGSTPSSASGTSGIIVNNTPGVIVSPTRSLGTQFPAFNGYSVSTFSRSPQSLQQSQQSQTQQSQLFFTNALNPVSFLQNNHLTQNQFQHHSHPHHHHHQHQNLFQFQPQSTPLSLLSHHTDLTQQPIQQHNVIQHTAQLQQQQQQQQQHSLPQAQTLQSHHRFGELNLTNHHHLNNHHHHHHHLTAAAAAAATVSSSGTTPTKCSPYQQLTALTTTQPSVATFN</sequence>
<dbReference type="EC" id="2.1.1.362" evidence="3"/>
<keyword evidence="6 18" id="KW-0489">Methyltransferase</keyword>
<feature type="compositionally biased region" description="Gly residues" evidence="16">
    <location>
        <begin position="697"/>
        <end position="708"/>
    </location>
</feature>
<dbReference type="CDD" id="cd19186">
    <property type="entry name" value="SET_Suv4-20"/>
    <property type="match status" value="1"/>
</dbReference>
<feature type="compositionally biased region" description="Low complexity" evidence="16">
    <location>
        <begin position="1105"/>
        <end position="1148"/>
    </location>
</feature>
<dbReference type="FunFam" id="2.170.270.10:FF:000006">
    <property type="entry name" value="Histone-lysine N-methyltransferase"/>
    <property type="match status" value="1"/>
</dbReference>
<keyword evidence="4" id="KW-0158">Chromosome</keyword>
<evidence type="ECO:0000256" key="1">
    <source>
        <dbReference type="ARBA" id="ARBA00004123"/>
    </source>
</evidence>
<dbReference type="Pfam" id="PF00856">
    <property type="entry name" value="SET"/>
    <property type="match status" value="1"/>
</dbReference>
<comment type="subcellular location">
    <subcellularLocation>
        <location evidence="2">Chromosome</location>
    </subcellularLocation>
    <subcellularLocation>
        <location evidence="1">Nucleus</location>
    </subcellularLocation>
</comment>
<keyword evidence="7" id="KW-0808">Transferase</keyword>
<comment type="catalytic activity">
    <reaction evidence="13">
        <text>N(6)-methyl-L-lysyl(20)-[histone H4] + S-adenosyl-L-methionine = N(6),N(6)-dimethyl-L-lysyl(20)-[histone H4] + S-adenosyl-L-homocysteine + H(+)</text>
        <dbReference type="Rhea" id="RHEA:60348"/>
        <dbReference type="Rhea" id="RHEA-COMP:15555"/>
        <dbReference type="Rhea" id="RHEA-COMP:15556"/>
        <dbReference type="ChEBI" id="CHEBI:15378"/>
        <dbReference type="ChEBI" id="CHEBI:57856"/>
        <dbReference type="ChEBI" id="CHEBI:59789"/>
        <dbReference type="ChEBI" id="CHEBI:61929"/>
        <dbReference type="ChEBI" id="CHEBI:61976"/>
        <dbReference type="EC" id="2.1.1.362"/>
    </reaction>
</comment>
<evidence type="ECO:0000256" key="11">
    <source>
        <dbReference type="ARBA" id="ARBA00023163"/>
    </source>
</evidence>
<keyword evidence="8" id="KW-0949">S-adenosyl-L-methionine</keyword>
<feature type="region of interest" description="Disordered" evidence="16">
    <location>
        <begin position="1105"/>
        <end position="1150"/>
    </location>
</feature>
<evidence type="ECO:0000256" key="13">
    <source>
        <dbReference type="ARBA" id="ARBA00051837"/>
    </source>
</evidence>
<feature type="region of interest" description="Disordered" evidence="16">
    <location>
        <begin position="579"/>
        <end position="644"/>
    </location>
</feature>
<feature type="compositionally biased region" description="Basic and acidic residues" evidence="16">
    <location>
        <begin position="581"/>
        <end position="598"/>
    </location>
</feature>
<feature type="compositionally biased region" description="Low complexity" evidence="16">
    <location>
        <begin position="460"/>
        <end position="481"/>
    </location>
</feature>
<dbReference type="PANTHER" id="PTHR12977">
    <property type="entry name" value="SUPPRESSOR OF VARIEGATION 4-20-RELATED"/>
    <property type="match status" value="1"/>
</dbReference>
<dbReference type="SUPFAM" id="SSF82199">
    <property type="entry name" value="SET domain"/>
    <property type="match status" value="1"/>
</dbReference>
<dbReference type="InterPro" id="IPR039977">
    <property type="entry name" value="Suv4-20/Set9"/>
</dbReference>
<dbReference type="VEuPathDB" id="VectorBase:AAEL008027"/>
<feature type="region of interest" description="Disordered" evidence="16">
    <location>
        <begin position="1268"/>
        <end position="1292"/>
    </location>
</feature>
<feature type="compositionally biased region" description="Polar residues" evidence="16">
    <location>
        <begin position="543"/>
        <end position="554"/>
    </location>
</feature>
<evidence type="ECO:0000256" key="10">
    <source>
        <dbReference type="ARBA" id="ARBA00023015"/>
    </source>
</evidence>
<reference evidence="18" key="1">
    <citation type="journal article" date="2016" name="PLoS ONE">
        <title>A Deep Insight into the Sialome of Male and Female Aedes aegypti Mosquitoes.</title>
        <authorList>
            <person name="Ribeiro J.M."/>
            <person name="Martin-Martin I."/>
            <person name="Arca B."/>
            <person name="Calvo E."/>
        </authorList>
    </citation>
    <scope>NUCLEOTIDE SEQUENCE</scope>
    <source>
        <strain evidence="18">Liverpool</strain>
        <tissue evidence="18">Salivary glands</tissue>
    </source>
</reference>
<dbReference type="InterPro" id="IPR041938">
    <property type="entry name" value="Hist-Lys_N-MTase_N"/>
</dbReference>
<feature type="region of interest" description="Disordered" evidence="16">
    <location>
        <begin position="1"/>
        <end position="42"/>
    </location>
</feature>
<evidence type="ECO:0000256" key="6">
    <source>
        <dbReference type="ARBA" id="ARBA00022603"/>
    </source>
</evidence>
<feature type="compositionally biased region" description="Low complexity" evidence="16">
    <location>
        <begin position="1"/>
        <end position="25"/>
    </location>
</feature>
<keyword evidence="10" id="KW-0805">Transcription regulation</keyword>
<dbReference type="InterPro" id="IPR001214">
    <property type="entry name" value="SET_dom"/>
</dbReference>
<feature type="region of interest" description="Disordered" evidence="16">
    <location>
        <begin position="535"/>
        <end position="554"/>
    </location>
</feature>
<evidence type="ECO:0000256" key="5">
    <source>
        <dbReference type="ARBA" id="ARBA00022491"/>
    </source>
</evidence>
<feature type="compositionally biased region" description="Low complexity" evidence="16">
    <location>
        <begin position="1269"/>
        <end position="1292"/>
    </location>
</feature>
<evidence type="ECO:0000259" key="17">
    <source>
        <dbReference type="PROSITE" id="PS50280"/>
    </source>
</evidence>
<dbReference type="EMBL" id="GDUN01000378">
    <property type="protein sequence ID" value="JAN95541.1"/>
    <property type="molecule type" value="mRNA"/>
</dbReference>
<feature type="compositionally biased region" description="Basic residues" evidence="16">
    <location>
        <begin position="985"/>
        <end position="1031"/>
    </location>
</feature>
<evidence type="ECO:0000256" key="4">
    <source>
        <dbReference type="ARBA" id="ARBA00022454"/>
    </source>
</evidence>
<feature type="compositionally biased region" description="Polar residues" evidence="16">
    <location>
        <begin position="363"/>
        <end position="378"/>
    </location>
</feature>
<dbReference type="InterPro" id="IPR025790">
    <property type="entry name" value="Suv4-20_animal"/>
</dbReference>
<evidence type="ECO:0000256" key="8">
    <source>
        <dbReference type="ARBA" id="ARBA00022691"/>
    </source>
</evidence>
<feature type="region of interest" description="Disordered" evidence="16">
    <location>
        <begin position="942"/>
        <end position="1041"/>
    </location>
</feature>
<dbReference type="GO" id="GO:0140941">
    <property type="term" value="F:histone H4K20me methyltransferase activity"/>
    <property type="evidence" value="ECO:0007669"/>
    <property type="project" value="UniProtKB-EC"/>
</dbReference>
<feature type="compositionally biased region" description="Low complexity" evidence="16">
    <location>
        <begin position="418"/>
        <end position="439"/>
    </location>
</feature>
<feature type="region of interest" description="Disordered" evidence="16">
    <location>
        <begin position="356"/>
        <end position="499"/>
    </location>
</feature>
<evidence type="ECO:0000256" key="12">
    <source>
        <dbReference type="ARBA" id="ARBA00023242"/>
    </source>
</evidence>
<dbReference type="Gene3D" id="2.170.270.10">
    <property type="entry name" value="SET domain"/>
    <property type="match status" value="1"/>
</dbReference>